<evidence type="ECO:0000256" key="1">
    <source>
        <dbReference type="SAM" id="MobiDB-lite"/>
    </source>
</evidence>
<keyword evidence="2 3" id="KW-0812">Transmembrane</keyword>
<feature type="region of interest" description="Disordered" evidence="1">
    <location>
        <begin position="424"/>
        <end position="459"/>
    </location>
</feature>
<dbReference type="OrthoDB" id="282092at2759"/>
<feature type="transmembrane region" description="Helical" evidence="2">
    <location>
        <begin position="351"/>
        <end position="373"/>
    </location>
</feature>
<feature type="region of interest" description="Disordered" evidence="1">
    <location>
        <begin position="753"/>
        <end position="777"/>
    </location>
</feature>
<feature type="compositionally biased region" description="Acidic residues" evidence="1">
    <location>
        <begin position="717"/>
        <end position="729"/>
    </location>
</feature>
<feature type="compositionally biased region" description="Polar residues" evidence="1">
    <location>
        <begin position="1"/>
        <end position="11"/>
    </location>
</feature>
<dbReference type="AlphaFoldDB" id="A0A0S4INF1"/>
<feature type="region of interest" description="Disordered" evidence="1">
    <location>
        <begin position="695"/>
        <end position="732"/>
    </location>
</feature>
<feature type="compositionally biased region" description="Polar residues" evidence="1">
    <location>
        <begin position="444"/>
        <end position="454"/>
    </location>
</feature>
<evidence type="ECO:0000313" key="4">
    <source>
        <dbReference type="Proteomes" id="UP000051952"/>
    </source>
</evidence>
<keyword evidence="2" id="KW-1133">Transmembrane helix</keyword>
<name>A0A0S4INF1_BODSA</name>
<proteinExistence type="predicted"/>
<feature type="transmembrane region" description="Helical" evidence="2">
    <location>
        <begin position="121"/>
        <end position="142"/>
    </location>
</feature>
<feature type="transmembrane region" description="Helical" evidence="2">
    <location>
        <begin position="289"/>
        <end position="308"/>
    </location>
</feature>
<reference evidence="4" key="1">
    <citation type="submission" date="2015-09" db="EMBL/GenBank/DDBJ databases">
        <authorList>
            <consortium name="Pathogen Informatics"/>
        </authorList>
    </citation>
    <scope>NUCLEOTIDE SEQUENCE [LARGE SCALE GENOMIC DNA]</scope>
    <source>
        <strain evidence="4">Lake Konstanz</strain>
    </source>
</reference>
<feature type="transmembrane region" description="Helical" evidence="2">
    <location>
        <begin position="320"/>
        <end position="339"/>
    </location>
</feature>
<feature type="transmembrane region" description="Helical" evidence="2">
    <location>
        <begin position="154"/>
        <end position="176"/>
    </location>
</feature>
<feature type="compositionally biased region" description="Acidic residues" evidence="1">
    <location>
        <begin position="759"/>
        <end position="776"/>
    </location>
</feature>
<feature type="region of interest" description="Disordered" evidence="1">
    <location>
        <begin position="1"/>
        <end position="20"/>
    </location>
</feature>
<keyword evidence="4" id="KW-1185">Reference proteome</keyword>
<feature type="transmembrane region" description="Helical" evidence="2">
    <location>
        <begin position="258"/>
        <end position="283"/>
    </location>
</feature>
<dbReference type="VEuPathDB" id="TriTrypDB:BSAL_50675"/>
<sequence>MAPTSATSPRSTHTDDQSLASPGKAIVVEKRRHFTPHVSFFGGSDDWLGISMFWTDKFIATILYLQRYAIILMWNVSWPQLYSRYSTFYYGFLLDFTAHPTGRDPLGQGTVLEGCETGCKVLWPMVCIPILFAWAAVSAFSGSPLYYTRNIERILWSAVRLMLLPFCSMLIRYYILNLSGDLGNVTATWNTPLSELGVVFLTCTVSLFVYLGIKRSHHQILFHSSVRHESYLKTRELEYRLRLSATYRNDRIWMISSYVYEAWFWSVARGIVDVFMLLIVNFVPPKTGVVIGDLVLFAYFAYGFFFDIYRCPSTNHMEHVYNCTLFVYSVLATIQAYKITSTWLVDTDLDYFLLAVGAFTMLVTLVMALWYFIDSHRFVGLTVAERRANEKWRRLYGDSGGDKYVQLEEVELRTMKEDELSSAGFSVSSSFSPNRAGGAAGSDRLSNTAHSMSEASFHRGGRRNKENLLMLDDVEETTSMKYHPSDAGSTFRQRKTKKEVTVAVRKSNEGNDSFYLPRSGGFLSIDSCSKHLWPVHDGYINELLRLNQENHLVDMLRAGRTMLDRISALHNTAILIPLDELKTHIFRLQQCVDYCRKYRIVHHCNLIHPLQAVFEELIEQFTYELRIFSGVSITVGHNAKKMIKVSRELHVKQVQRDMALALVSPLMRRILVKLLALRLFIQLLEKGERRMLLGLGDHDSDEGDGFGPRNQRHLPGEEDGDSSSSDDEREAGRRLIEESLKAQRQAQKTAVFHTPLDDPFADAEELDPFGDPDEEANADRLAAQAAGGTDVNLYDDLPGVDEEDQMHESEMAAMLAAEARKLIKKQSTV</sequence>
<gene>
    <name evidence="3" type="ORF">BSAL_50675</name>
</gene>
<dbReference type="EMBL" id="CYKH01000046">
    <property type="protein sequence ID" value="CUE64865.1"/>
    <property type="molecule type" value="Genomic_DNA"/>
</dbReference>
<organism evidence="3 4">
    <name type="scientific">Bodo saltans</name>
    <name type="common">Flagellated protozoan</name>
    <dbReference type="NCBI Taxonomy" id="75058"/>
    <lineage>
        <taxon>Eukaryota</taxon>
        <taxon>Discoba</taxon>
        <taxon>Euglenozoa</taxon>
        <taxon>Kinetoplastea</taxon>
        <taxon>Metakinetoplastina</taxon>
        <taxon>Eubodonida</taxon>
        <taxon>Bodonidae</taxon>
        <taxon>Bodo</taxon>
    </lineage>
</organism>
<evidence type="ECO:0000313" key="3">
    <source>
        <dbReference type="EMBL" id="CUE64865.1"/>
    </source>
</evidence>
<accession>A0A0S4INF1</accession>
<dbReference type="Proteomes" id="UP000051952">
    <property type="component" value="Unassembled WGS sequence"/>
</dbReference>
<protein>
    <submittedName>
        <fullName evidence="3">Transmembrane protein, putative</fullName>
    </submittedName>
</protein>
<feature type="transmembrane region" description="Helical" evidence="2">
    <location>
        <begin position="196"/>
        <end position="213"/>
    </location>
</feature>
<keyword evidence="2" id="KW-0472">Membrane</keyword>
<evidence type="ECO:0000256" key="2">
    <source>
        <dbReference type="SAM" id="Phobius"/>
    </source>
</evidence>